<name>A0A5D2ES73_GOSDA</name>
<evidence type="ECO:0000259" key="9">
    <source>
        <dbReference type="PROSITE" id="PS50090"/>
    </source>
</evidence>
<keyword evidence="7" id="KW-0539">Nucleus</keyword>
<feature type="compositionally biased region" description="Basic residues" evidence="8">
    <location>
        <begin position="165"/>
        <end position="176"/>
    </location>
</feature>
<dbReference type="SUPFAM" id="SSF46689">
    <property type="entry name" value="Homeodomain-like"/>
    <property type="match status" value="1"/>
</dbReference>
<feature type="domain" description="Myb-like" evidence="9">
    <location>
        <begin position="92"/>
        <end position="142"/>
    </location>
</feature>
<evidence type="ECO:0000256" key="8">
    <source>
        <dbReference type="SAM" id="MobiDB-lite"/>
    </source>
</evidence>
<keyword evidence="5" id="KW-0010">Activator</keyword>
<dbReference type="Pfam" id="PF00249">
    <property type="entry name" value="Myb_DNA-binding"/>
    <property type="match status" value="2"/>
</dbReference>
<dbReference type="InterPro" id="IPR009057">
    <property type="entry name" value="Homeodomain-like_sf"/>
</dbReference>
<keyword evidence="3" id="KW-0805">Transcription regulation</keyword>
<dbReference type="GO" id="GO:0003700">
    <property type="term" value="F:DNA-binding transcription factor activity"/>
    <property type="evidence" value="ECO:0007669"/>
    <property type="project" value="UniProtKB-ARBA"/>
</dbReference>
<dbReference type="PANTHER" id="PTHR47995:SF18">
    <property type="entry name" value="TRANSCRIPTION FACTOR MYB65"/>
    <property type="match status" value="1"/>
</dbReference>
<comment type="subcellular location">
    <subcellularLocation>
        <location evidence="1">Nucleus</location>
    </subcellularLocation>
</comment>
<evidence type="ECO:0000259" key="10">
    <source>
        <dbReference type="PROSITE" id="PS51294"/>
    </source>
</evidence>
<feature type="domain" description="HTH myb-type" evidence="10">
    <location>
        <begin position="92"/>
        <end position="146"/>
    </location>
</feature>
<feature type="region of interest" description="Disordered" evidence="8">
    <location>
        <begin position="153"/>
        <end position="194"/>
    </location>
</feature>
<keyword evidence="4" id="KW-0238">DNA-binding</keyword>
<dbReference type="GO" id="GO:0090406">
    <property type="term" value="C:pollen tube"/>
    <property type="evidence" value="ECO:0007669"/>
    <property type="project" value="UniProtKB-ARBA"/>
</dbReference>
<accession>A0A5D2ES73</accession>
<evidence type="ECO:0000256" key="7">
    <source>
        <dbReference type="ARBA" id="ARBA00023242"/>
    </source>
</evidence>
<evidence type="ECO:0008006" key="13">
    <source>
        <dbReference type="Google" id="ProtNLM"/>
    </source>
</evidence>
<dbReference type="PROSITE" id="PS50090">
    <property type="entry name" value="MYB_LIKE"/>
    <property type="match status" value="2"/>
</dbReference>
<keyword evidence="2" id="KW-0677">Repeat</keyword>
<dbReference type="InterPro" id="IPR017930">
    <property type="entry name" value="Myb_dom"/>
</dbReference>
<dbReference type="InterPro" id="IPR001005">
    <property type="entry name" value="SANT/Myb"/>
</dbReference>
<organism evidence="11 12">
    <name type="scientific">Gossypium darwinii</name>
    <name type="common">Darwin's cotton</name>
    <name type="synonym">Gossypium barbadense var. darwinii</name>
    <dbReference type="NCBI Taxonomy" id="34276"/>
    <lineage>
        <taxon>Eukaryota</taxon>
        <taxon>Viridiplantae</taxon>
        <taxon>Streptophyta</taxon>
        <taxon>Embryophyta</taxon>
        <taxon>Tracheophyta</taxon>
        <taxon>Spermatophyta</taxon>
        <taxon>Magnoliopsida</taxon>
        <taxon>eudicotyledons</taxon>
        <taxon>Gunneridae</taxon>
        <taxon>Pentapetalae</taxon>
        <taxon>rosids</taxon>
        <taxon>malvids</taxon>
        <taxon>Malvales</taxon>
        <taxon>Malvaceae</taxon>
        <taxon>Malvoideae</taxon>
        <taxon>Gossypium</taxon>
    </lineage>
</organism>
<evidence type="ECO:0000256" key="1">
    <source>
        <dbReference type="ARBA" id="ARBA00004123"/>
    </source>
</evidence>
<dbReference type="SMART" id="SM00717">
    <property type="entry name" value="SANT"/>
    <property type="match status" value="2"/>
</dbReference>
<dbReference type="GO" id="GO:0080092">
    <property type="term" value="P:regulation of pollen tube growth"/>
    <property type="evidence" value="ECO:0007669"/>
    <property type="project" value="UniProtKB-ARBA"/>
</dbReference>
<evidence type="ECO:0000313" key="11">
    <source>
        <dbReference type="EMBL" id="TYG96155.1"/>
    </source>
</evidence>
<dbReference type="EMBL" id="CM017698">
    <property type="protein sequence ID" value="TYG96155.1"/>
    <property type="molecule type" value="Genomic_DNA"/>
</dbReference>
<dbReference type="FunFam" id="1.10.10.60:FF:000001">
    <property type="entry name" value="MYB-related transcription factor"/>
    <property type="match status" value="1"/>
</dbReference>
<reference evidence="11 12" key="1">
    <citation type="submission" date="2019-06" db="EMBL/GenBank/DDBJ databases">
        <title>WGS assembly of Gossypium darwinii.</title>
        <authorList>
            <person name="Chen Z.J."/>
            <person name="Sreedasyam A."/>
            <person name="Ando A."/>
            <person name="Song Q."/>
            <person name="De L."/>
            <person name="Hulse-Kemp A."/>
            <person name="Ding M."/>
            <person name="Ye W."/>
            <person name="Kirkbride R."/>
            <person name="Jenkins J."/>
            <person name="Plott C."/>
            <person name="Lovell J."/>
            <person name="Lin Y.-M."/>
            <person name="Vaughn R."/>
            <person name="Liu B."/>
            <person name="Li W."/>
            <person name="Simpson S."/>
            <person name="Scheffler B."/>
            <person name="Saski C."/>
            <person name="Grover C."/>
            <person name="Hu G."/>
            <person name="Conover J."/>
            <person name="Carlson J."/>
            <person name="Shu S."/>
            <person name="Boston L."/>
            <person name="Williams M."/>
            <person name="Peterson D."/>
            <person name="Mcgee K."/>
            <person name="Jones D."/>
            <person name="Wendel J."/>
            <person name="Stelly D."/>
            <person name="Grimwood J."/>
            <person name="Schmutz J."/>
        </authorList>
    </citation>
    <scope>NUCLEOTIDE SEQUENCE [LARGE SCALE GENOMIC DNA]</scope>
    <source>
        <strain evidence="11">1808015.09</strain>
    </source>
</reference>
<dbReference type="GO" id="GO:0005634">
    <property type="term" value="C:nucleus"/>
    <property type="evidence" value="ECO:0007669"/>
    <property type="project" value="UniProtKB-SubCell"/>
</dbReference>
<dbReference type="Proteomes" id="UP000323506">
    <property type="component" value="Chromosome A11"/>
</dbReference>
<evidence type="ECO:0000256" key="3">
    <source>
        <dbReference type="ARBA" id="ARBA00023015"/>
    </source>
</evidence>
<feature type="compositionally biased region" description="Low complexity" evidence="8">
    <location>
        <begin position="255"/>
        <end position="269"/>
    </location>
</feature>
<dbReference type="AlphaFoldDB" id="A0A5D2ES73"/>
<evidence type="ECO:0000313" key="12">
    <source>
        <dbReference type="Proteomes" id="UP000323506"/>
    </source>
</evidence>
<dbReference type="GO" id="GO:0048235">
    <property type="term" value="P:pollen sperm cell differentiation"/>
    <property type="evidence" value="ECO:0007669"/>
    <property type="project" value="UniProtKB-ARBA"/>
</dbReference>
<dbReference type="GO" id="GO:0045893">
    <property type="term" value="P:positive regulation of DNA-templated transcription"/>
    <property type="evidence" value="ECO:0007669"/>
    <property type="project" value="UniProtKB-ARBA"/>
</dbReference>
<dbReference type="PROSITE" id="PS51294">
    <property type="entry name" value="HTH_MYB"/>
    <property type="match status" value="2"/>
</dbReference>
<dbReference type="Gene3D" id="1.10.10.60">
    <property type="entry name" value="Homeodomain-like"/>
    <property type="match status" value="2"/>
</dbReference>
<evidence type="ECO:0000256" key="5">
    <source>
        <dbReference type="ARBA" id="ARBA00023159"/>
    </source>
</evidence>
<evidence type="ECO:0000256" key="6">
    <source>
        <dbReference type="ARBA" id="ARBA00023163"/>
    </source>
</evidence>
<keyword evidence="12" id="KW-1185">Reference proteome</keyword>
<feature type="domain" description="HTH myb-type" evidence="10">
    <location>
        <begin position="39"/>
        <end position="91"/>
    </location>
</feature>
<dbReference type="FunFam" id="1.10.10.60:FF:000404">
    <property type="entry name" value="Transcription factor MYB97"/>
    <property type="match status" value="1"/>
</dbReference>
<keyword evidence="6" id="KW-0804">Transcription</keyword>
<dbReference type="PANTHER" id="PTHR47995">
    <property type="entry name" value="TRANSCRIPTION FACTOR MYB33-RELATED"/>
    <property type="match status" value="1"/>
</dbReference>
<evidence type="ECO:0000256" key="2">
    <source>
        <dbReference type="ARBA" id="ARBA00022737"/>
    </source>
</evidence>
<feature type="compositionally biased region" description="Pro residues" evidence="8">
    <location>
        <begin position="177"/>
        <end position="188"/>
    </location>
</feature>
<sequence>MMMMMMGGNNQFTTQNEGGEPLGNNGMNNSVVCSGREGGIPLKKGPWTGTEDAVLAEYVRSHGEGSWNAVQKNTGLARCGKSCRLRWVNHLRPNLKKGSFSPEEEKIIIELHAKMGNKWARMATQLPGRTDNEIKNYWNTRVKRRQRQGLPLYPPDVLPFYSQHQHQHQHRQRHSHPPSPIPSPPPTTAPNSCFSFQTPVVSLHTSNPMPLHPLHIPHRPPPQNFLYNPHSALTTPPLPLQSPNSASTPPPLPSPSASTPPHISPLHSPHNPPPFPTLPLINYPNTTTDDDFFHSNKRFKHDRLQSNNYSNNHLDATSSSFTLPFSPMQHYSNRMILDLPSSSRTTFNHHPHQDSGDFYPLKMDLRSNQINDDGLLENMLQEAQALAANGSGGNNEIPKETMNAAQNEEDYSRLINIDGPSSFSMAIPEWCNDSGESSERQPSAIIDNENHLALDNHQIASLYPADISPNHAARSSSVRSWDNFPVLEQSRFLVKI</sequence>
<dbReference type="GO" id="GO:0003677">
    <property type="term" value="F:DNA binding"/>
    <property type="evidence" value="ECO:0007669"/>
    <property type="project" value="UniProtKB-KW"/>
</dbReference>
<evidence type="ECO:0000256" key="4">
    <source>
        <dbReference type="ARBA" id="ARBA00023125"/>
    </source>
</evidence>
<protein>
    <recommendedName>
        <fullName evidence="13">Transcription factor</fullName>
    </recommendedName>
</protein>
<feature type="region of interest" description="Disordered" evidence="8">
    <location>
        <begin position="212"/>
        <end position="276"/>
    </location>
</feature>
<gene>
    <name evidence="11" type="ORF">ES288_A11G325400v1</name>
</gene>
<feature type="domain" description="Myb-like" evidence="9">
    <location>
        <begin position="39"/>
        <end position="91"/>
    </location>
</feature>
<proteinExistence type="predicted"/>
<dbReference type="CDD" id="cd00167">
    <property type="entry name" value="SANT"/>
    <property type="match status" value="2"/>
</dbReference>